<feature type="domain" description="D-isomer specific 2-hydroxyacid dehydrogenase NAD-binding" evidence="6">
    <location>
        <begin position="129"/>
        <end position="243"/>
    </location>
</feature>
<reference evidence="8" key="1">
    <citation type="submission" date="2016-11" db="EMBL/GenBank/DDBJ databases">
        <authorList>
            <person name="Varghese N."/>
            <person name="Submissions S."/>
        </authorList>
    </citation>
    <scope>NUCLEOTIDE SEQUENCE [LARGE SCALE GENOMIC DNA]</scope>
    <source>
        <strain evidence="8">ACAM 48</strain>
    </source>
</reference>
<keyword evidence="2 4" id="KW-0560">Oxidoreductase</keyword>
<evidence type="ECO:0000313" key="7">
    <source>
        <dbReference type="EMBL" id="SHM77866.1"/>
    </source>
</evidence>
<accession>A0A1M7LI90</accession>
<gene>
    <name evidence="7" type="ORF">SAMN05878281_1928</name>
</gene>
<dbReference type="Pfam" id="PF02826">
    <property type="entry name" value="2-Hacid_dh_C"/>
    <property type="match status" value="1"/>
</dbReference>
<dbReference type="InterPro" id="IPR050418">
    <property type="entry name" value="D-iso_2-hydroxyacid_DH_PdxB"/>
</dbReference>
<dbReference type="RefSeq" id="WP_079735030.1">
    <property type="nucleotide sequence ID" value="NZ_LT670848.1"/>
</dbReference>
<dbReference type="OrthoDB" id="9805416at2"/>
<dbReference type="Gene3D" id="3.40.50.720">
    <property type="entry name" value="NAD(P)-binding Rossmann-like Domain"/>
    <property type="match status" value="2"/>
</dbReference>
<dbReference type="SUPFAM" id="SSF51735">
    <property type="entry name" value="NAD(P)-binding Rossmann-fold domains"/>
    <property type="match status" value="1"/>
</dbReference>
<dbReference type="Proteomes" id="UP000190235">
    <property type="component" value="Chromosome I"/>
</dbReference>
<dbReference type="GO" id="GO:0016616">
    <property type="term" value="F:oxidoreductase activity, acting on the CH-OH group of donors, NAD or NADP as acceptor"/>
    <property type="evidence" value="ECO:0007669"/>
    <property type="project" value="InterPro"/>
</dbReference>
<dbReference type="EMBL" id="LT670848">
    <property type="protein sequence ID" value="SHM77866.1"/>
    <property type="molecule type" value="Genomic_DNA"/>
</dbReference>
<dbReference type="InterPro" id="IPR006139">
    <property type="entry name" value="D-isomer_2_OHA_DH_cat_dom"/>
</dbReference>
<evidence type="ECO:0008006" key="9">
    <source>
        <dbReference type="Google" id="ProtNLM"/>
    </source>
</evidence>
<evidence type="ECO:0000256" key="3">
    <source>
        <dbReference type="ARBA" id="ARBA00023027"/>
    </source>
</evidence>
<evidence type="ECO:0000313" key="8">
    <source>
        <dbReference type="Proteomes" id="UP000190235"/>
    </source>
</evidence>
<keyword evidence="3" id="KW-0520">NAD</keyword>
<dbReference type="InterPro" id="IPR006140">
    <property type="entry name" value="D-isomer_DH_NAD-bd"/>
</dbReference>
<evidence type="ECO:0000256" key="2">
    <source>
        <dbReference type="ARBA" id="ARBA00023002"/>
    </source>
</evidence>
<evidence type="ECO:0000256" key="4">
    <source>
        <dbReference type="RuleBase" id="RU003719"/>
    </source>
</evidence>
<proteinExistence type="inferred from homology"/>
<dbReference type="Pfam" id="PF00389">
    <property type="entry name" value="2-Hacid_dh"/>
    <property type="match status" value="1"/>
</dbReference>
<dbReference type="STRING" id="143223.SAMN05878281_1928"/>
<dbReference type="AlphaFoldDB" id="A0A1M7LI90"/>
<dbReference type="PANTHER" id="PTHR43761:SF1">
    <property type="entry name" value="D-ISOMER SPECIFIC 2-HYDROXYACID DEHYDROGENASE CATALYTIC DOMAIN-CONTAINING PROTEIN-RELATED"/>
    <property type="match status" value="1"/>
</dbReference>
<organism evidence="7 8">
    <name type="scientific">Salegentibacter salegens</name>
    <dbReference type="NCBI Taxonomy" id="143223"/>
    <lineage>
        <taxon>Bacteria</taxon>
        <taxon>Pseudomonadati</taxon>
        <taxon>Bacteroidota</taxon>
        <taxon>Flavobacteriia</taxon>
        <taxon>Flavobacteriales</taxon>
        <taxon>Flavobacteriaceae</taxon>
        <taxon>Salegentibacter</taxon>
    </lineage>
</organism>
<evidence type="ECO:0000259" key="6">
    <source>
        <dbReference type="Pfam" id="PF02826"/>
    </source>
</evidence>
<evidence type="ECO:0000256" key="1">
    <source>
        <dbReference type="ARBA" id="ARBA00005854"/>
    </source>
</evidence>
<dbReference type="SUPFAM" id="SSF52283">
    <property type="entry name" value="Formate/glycerate dehydrogenase catalytic domain-like"/>
    <property type="match status" value="1"/>
</dbReference>
<comment type="similarity">
    <text evidence="1 4">Belongs to the D-isomer specific 2-hydroxyacid dehydrogenase family.</text>
</comment>
<protein>
    <recommendedName>
        <fullName evidence="9">Lactate dehydrogenase</fullName>
    </recommendedName>
</protein>
<dbReference type="PANTHER" id="PTHR43761">
    <property type="entry name" value="D-ISOMER SPECIFIC 2-HYDROXYACID DEHYDROGENASE FAMILY PROTEIN (AFU_ORTHOLOGUE AFUA_1G13630)"/>
    <property type="match status" value="1"/>
</dbReference>
<keyword evidence="8" id="KW-1185">Reference proteome</keyword>
<sequence>MKFNKIVCVDHTKLEDWAIEELQEFSEAKVKVYKESPDSEKELIERIGDAEAVIVSWKTQIPENVIKECSNLKYIGMACSLYDDESANVAVDFARKQEITVKGIFDYGDPGVIEFIVSELIRLLHGFGEQQWRKMPVELTDKKIGIIGLGTTGKMLAEALLPLGADLYYFSRSRKKEWETKGLQYLSLEELLKTSEIISLHLPKNTKILGEEEFKTFGAGKILINTSLGLPFEEGAFENWIKSEGNFGIFDGDGGASLSKETKGLNRVISHKKSAGWSAETQRRLSEKVLENLKDYFK</sequence>
<name>A0A1M7LI90_9FLAO</name>
<dbReference type="InterPro" id="IPR036291">
    <property type="entry name" value="NAD(P)-bd_dom_sf"/>
</dbReference>
<evidence type="ECO:0000259" key="5">
    <source>
        <dbReference type="Pfam" id="PF00389"/>
    </source>
</evidence>
<feature type="domain" description="D-isomer specific 2-hydroxyacid dehydrogenase catalytic" evidence="5">
    <location>
        <begin position="18"/>
        <end position="298"/>
    </location>
</feature>
<dbReference type="GO" id="GO:0051287">
    <property type="term" value="F:NAD binding"/>
    <property type="evidence" value="ECO:0007669"/>
    <property type="project" value="InterPro"/>
</dbReference>